<dbReference type="Pfam" id="PF00084">
    <property type="entry name" value="Sushi"/>
    <property type="match status" value="1"/>
</dbReference>
<accession>A0A7T8KKP4</accession>
<dbReference type="SMART" id="SM00032">
    <property type="entry name" value="CCP"/>
    <property type="match status" value="1"/>
</dbReference>
<gene>
    <name evidence="6" type="ORF">FKW44_002773</name>
</gene>
<name>A0A7T8KKP4_CALRO</name>
<protein>
    <recommendedName>
        <fullName evidence="5">Sushi domain-containing protein</fullName>
    </recommendedName>
</protein>
<dbReference type="AlphaFoldDB" id="A0A7T8KKP4"/>
<dbReference type="PANTHER" id="PTHR45656">
    <property type="entry name" value="PROTEIN CBR-CLEC-78"/>
    <property type="match status" value="1"/>
</dbReference>
<evidence type="ECO:0000313" key="7">
    <source>
        <dbReference type="Proteomes" id="UP000595437"/>
    </source>
</evidence>
<keyword evidence="2" id="KW-0677">Repeat</keyword>
<organism evidence="6 7">
    <name type="scientific">Caligus rogercresseyi</name>
    <name type="common">Sea louse</name>
    <dbReference type="NCBI Taxonomy" id="217165"/>
    <lineage>
        <taxon>Eukaryota</taxon>
        <taxon>Metazoa</taxon>
        <taxon>Ecdysozoa</taxon>
        <taxon>Arthropoda</taxon>
        <taxon>Crustacea</taxon>
        <taxon>Multicrustacea</taxon>
        <taxon>Hexanauplia</taxon>
        <taxon>Copepoda</taxon>
        <taxon>Siphonostomatoida</taxon>
        <taxon>Caligidae</taxon>
        <taxon>Caligus</taxon>
    </lineage>
</organism>
<evidence type="ECO:0000256" key="3">
    <source>
        <dbReference type="ARBA" id="ARBA00023157"/>
    </source>
</evidence>
<evidence type="ECO:0000256" key="2">
    <source>
        <dbReference type="ARBA" id="ARBA00022737"/>
    </source>
</evidence>
<feature type="disulfide bond" evidence="4">
    <location>
        <begin position="31"/>
        <end position="58"/>
    </location>
</feature>
<feature type="domain" description="Sushi" evidence="5">
    <location>
        <begin position="1"/>
        <end position="60"/>
    </location>
</feature>
<sequence>IQCGAPAEIPNSIINLRNQSLVFESQVQYECKRGYILAGRSVLTCDVDGRWDGPPPHCEPIYCQEPPPIRQGGLTLSTNST</sequence>
<evidence type="ECO:0000256" key="1">
    <source>
        <dbReference type="ARBA" id="ARBA00022729"/>
    </source>
</evidence>
<dbReference type="CDD" id="cd00033">
    <property type="entry name" value="CCP"/>
    <property type="match status" value="1"/>
</dbReference>
<comment type="caution">
    <text evidence="4">Lacks conserved residue(s) required for the propagation of feature annotation.</text>
</comment>
<keyword evidence="3 4" id="KW-1015">Disulfide bond</keyword>
<proteinExistence type="predicted"/>
<reference evidence="7" key="1">
    <citation type="submission" date="2021-01" db="EMBL/GenBank/DDBJ databases">
        <title>Caligus Genome Assembly.</title>
        <authorList>
            <person name="Gallardo-Escarate C."/>
        </authorList>
    </citation>
    <scope>NUCLEOTIDE SEQUENCE [LARGE SCALE GENOMIC DNA]</scope>
</reference>
<evidence type="ECO:0000256" key="4">
    <source>
        <dbReference type="PROSITE-ProRule" id="PRU00302"/>
    </source>
</evidence>
<dbReference type="PROSITE" id="PS50923">
    <property type="entry name" value="SUSHI"/>
    <property type="match status" value="1"/>
</dbReference>
<keyword evidence="4" id="KW-0768">Sushi</keyword>
<dbReference type="Proteomes" id="UP000595437">
    <property type="component" value="Chromosome 2"/>
</dbReference>
<dbReference type="InterPro" id="IPR051277">
    <property type="entry name" value="SEZ6_CSMD_C4BPB_Regulators"/>
</dbReference>
<dbReference type="SUPFAM" id="SSF57535">
    <property type="entry name" value="Complement control module/SCR domain"/>
    <property type="match status" value="1"/>
</dbReference>
<keyword evidence="1" id="KW-0732">Signal</keyword>
<evidence type="ECO:0000313" key="6">
    <source>
        <dbReference type="EMBL" id="QQP57699.1"/>
    </source>
</evidence>
<dbReference type="EMBL" id="CP045891">
    <property type="protein sequence ID" value="QQP57699.1"/>
    <property type="molecule type" value="Genomic_DNA"/>
</dbReference>
<feature type="non-terminal residue" evidence="6">
    <location>
        <position position="1"/>
    </location>
</feature>
<dbReference type="InterPro" id="IPR000436">
    <property type="entry name" value="Sushi_SCR_CCP_dom"/>
</dbReference>
<dbReference type="PANTHER" id="PTHR45656:SF4">
    <property type="entry name" value="PROTEIN CBR-CLEC-78"/>
    <property type="match status" value="1"/>
</dbReference>
<feature type="non-terminal residue" evidence="6">
    <location>
        <position position="81"/>
    </location>
</feature>
<dbReference type="Gene3D" id="2.10.70.10">
    <property type="entry name" value="Complement Module, domain 1"/>
    <property type="match status" value="1"/>
</dbReference>
<dbReference type="InterPro" id="IPR035976">
    <property type="entry name" value="Sushi/SCR/CCP_sf"/>
</dbReference>
<keyword evidence="7" id="KW-1185">Reference proteome</keyword>
<evidence type="ECO:0000259" key="5">
    <source>
        <dbReference type="PROSITE" id="PS50923"/>
    </source>
</evidence>
<dbReference type="OrthoDB" id="547680at2759"/>